<name>A0A2H3KG37_9CHLR</name>
<dbReference type="EMBL" id="LYXE01000184">
    <property type="protein sequence ID" value="PDV96685.1"/>
    <property type="molecule type" value="Genomic_DNA"/>
</dbReference>
<gene>
    <name evidence="1" type="ORF">A9Q02_20495</name>
</gene>
<comment type="caution">
    <text evidence="1">The sequence shown here is derived from an EMBL/GenBank/DDBJ whole genome shotgun (WGS) entry which is preliminary data.</text>
</comment>
<sequence length="70" mass="7678">MYVQTTITHSLEAVLRELDQPALPDKDGIIVSTMHDKFFKGGGCEHHRTADDGTIENEPAVTNIAVCMHA</sequence>
<keyword evidence="2" id="KW-1185">Reference proteome</keyword>
<dbReference type="Proteomes" id="UP000220922">
    <property type="component" value="Unassembled WGS sequence"/>
</dbReference>
<evidence type="ECO:0000313" key="1">
    <source>
        <dbReference type="EMBL" id="PDV96685.1"/>
    </source>
</evidence>
<accession>A0A2H3KG37</accession>
<dbReference type="OrthoDB" id="163716at2"/>
<reference evidence="1 2" key="1">
    <citation type="submission" date="2016-05" db="EMBL/GenBank/DDBJ databases">
        <authorList>
            <person name="Lavstsen T."/>
            <person name="Jespersen J.S."/>
        </authorList>
    </citation>
    <scope>NUCLEOTIDE SEQUENCE [LARGE SCALE GENOMIC DNA]</scope>
    <source>
        <strain evidence="1 2">B7-9</strain>
    </source>
</reference>
<organism evidence="1 2">
    <name type="scientific">Candidatus Chloroploca asiatica</name>
    <dbReference type="NCBI Taxonomy" id="1506545"/>
    <lineage>
        <taxon>Bacteria</taxon>
        <taxon>Bacillati</taxon>
        <taxon>Chloroflexota</taxon>
        <taxon>Chloroflexia</taxon>
        <taxon>Chloroflexales</taxon>
        <taxon>Chloroflexineae</taxon>
        <taxon>Oscillochloridaceae</taxon>
        <taxon>Candidatus Chloroploca</taxon>
    </lineage>
</organism>
<protein>
    <submittedName>
        <fullName evidence="1">Uncharacterized protein</fullName>
    </submittedName>
</protein>
<dbReference type="RefSeq" id="WP_097655225.1">
    <property type="nucleotide sequence ID" value="NZ_LYXE01000184.1"/>
</dbReference>
<proteinExistence type="predicted"/>
<dbReference type="AlphaFoldDB" id="A0A2H3KG37"/>
<evidence type="ECO:0000313" key="2">
    <source>
        <dbReference type="Proteomes" id="UP000220922"/>
    </source>
</evidence>